<gene>
    <name evidence="1" type="ORF">LKD37_07670</name>
</gene>
<comment type="caution">
    <text evidence="1">The sequence shown here is derived from an EMBL/GenBank/DDBJ whole genome shotgun (WGS) entry which is preliminary data.</text>
</comment>
<dbReference type="EMBL" id="JAJEPW010000018">
    <property type="protein sequence ID" value="MCC2129392.1"/>
    <property type="molecule type" value="Genomic_DNA"/>
</dbReference>
<reference evidence="1" key="1">
    <citation type="submission" date="2021-10" db="EMBL/GenBank/DDBJ databases">
        <title>Anaerobic single-cell dispensing facilitates the cultivation of human gut bacteria.</title>
        <authorList>
            <person name="Afrizal A."/>
        </authorList>
    </citation>
    <scope>NUCLEOTIDE SEQUENCE</scope>
    <source>
        <strain evidence="1">CLA-AA-H272</strain>
    </source>
</reference>
<dbReference type="AlphaFoldDB" id="A0AAE3AB96"/>
<evidence type="ECO:0000313" key="1">
    <source>
        <dbReference type="EMBL" id="MCC2129392.1"/>
    </source>
</evidence>
<protein>
    <submittedName>
        <fullName evidence="1">Uncharacterized protein</fullName>
    </submittedName>
</protein>
<accession>A0AAE3AB96</accession>
<keyword evidence="2" id="KW-1185">Reference proteome</keyword>
<evidence type="ECO:0000313" key="2">
    <source>
        <dbReference type="Proteomes" id="UP001199319"/>
    </source>
</evidence>
<proteinExistence type="predicted"/>
<sequence>MTSKLTILSIDPETAGEDVRRMQEALCLLEQLRQLLKNIGSHDLADLAVCAAQELQEAVRCIRESARKYENVVLEPELTRPGEGSGAVWLAAAAAKLLAQVPTHEEWACREQAAIDRHIADGKRRVRELTEQLSGLPRSRRRV</sequence>
<name>A0AAE3AB96_9FIRM</name>
<organism evidence="1 2">
    <name type="scientific">Brotocaccenecus cirricatena</name>
    <dbReference type="NCBI Taxonomy" id="3064195"/>
    <lineage>
        <taxon>Bacteria</taxon>
        <taxon>Bacillati</taxon>
        <taxon>Bacillota</taxon>
        <taxon>Clostridia</taxon>
        <taxon>Eubacteriales</taxon>
        <taxon>Oscillospiraceae</taxon>
        <taxon>Brotocaccenecus</taxon>
    </lineage>
</organism>
<dbReference type="RefSeq" id="WP_302928673.1">
    <property type="nucleotide sequence ID" value="NZ_JAJEPW010000018.1"/>
</dbReference>
<dbReference type="Proteomes" id="UP001199319">
    <property type="component" value="Unassembled WGS sequence"/>
</dbReference>